<evidence type="ECO:0000313" key="3">
    <source>
        <dbReference type="EMBL" id="KAF0307269.1"/>
    </source>
</evidence>
<protein>
    <submittedName>
        <fullName evidence="3">Putative RNA-directed DNA polymerase from transposon BS</fullName>
    </submittedName>
</protein>
<keyword evidence="3" id="KW-0695">RNA-directed DNA polymerase</keyword>
<evidence type="ECO:0000313" key="4">
    <source>
        <dbReference type="Proteomes" id="UP000440578"/>
    </source>
</evidence>
<dbReference type="InterPro" id="IPR036397">
    <property type="entry name" value="RNaseH_sf"/>
</dbReference>
<dbReference type="GO" id="GO:0004523">
    <property type="term" value="F:RNA-DNA hybrid ribonuclease activity"/>
    <property type="evidence" value="ECO:0007669"/>
    <property type="project" value="InterPro"/>
</dbReference>
<feature type="domain" description="Reverse transcriptase" evidence="1">
    <location>
        <begin position="47"/>
        <end position="411"/>
    </location>
</feature>
<dbReference type="AlphaFoldDB" id="A0A6A4WPQ5"/>
<gene>
    <name evidence="3" type="primary">RTase_69</name>
    <name evidence="3" type="ORF">FJT64_021379</name>
</gene>
<keyword evidence="3" id="KW-0548">Nucleotidyltransferase</keyword>
<comment type="caution">
    <text evidence="3">The sequence shown here is derived from an EMBL/GenBank/DDBJ whole genome shotgun (WGS) entry which is preliminary data.</text>
</comment>
<dbReference type="EMBL" id="VIIS01000591">
    <property type="protein sequence ID" value="KAF0307269.1"/>
    <property type="molecule type" value="Genomic_DNA"/>
</dbReference>
<dbReference type="SUPFAM" id="SSF53098">
    <property type="entry name" value="Ribonuclease H-like"/>
    <property type="match status" value="1"/>
</dbReference>
<dbReference type="Pfam" id="PF00078">
    <property type="entry name" value="RVT_1"/>
    <property type="match status" value="1"/>
</dbReference>
<dbReference type="InterPro" id="IPR002156">
    <property type="entry name" value="RNaseH_domain"/>
</dbReference>
<dbReference type="GO" id="GO:0003964">
    <property type="term" value="F:RNA-directed DNA polymerase activity"/>
    <property type="evidence" value="ECO:0007669"/>
    <property type="project" value="UniProtKB-KW"/>
</dbReference>
<keyword evidence="3" id="KW-0808">Transferase</keyword>
<dbReference type="InterPro" id="IPR043502">
    <property type="entry name" value="DNA/RNA_pol_sf"/>
</dbReference>
<dbReference type="InterPro" id="IPR012337">
    <property type="entry name" value="RNaseH-like_sf"/>
</dbReference>
<dbReference type="GO" id="GO:0042575">
    <property type="term" value="C:DNA polymerase complex"/>
    <property type="evidence" value="ECO:0007669"/>
    <property type="project" value="UniProtKB-ARBA"/>
</dbReference>
<evidence type="ECO:0000259" key="2">
    <source>
        <dbReference type="PROSITE" id="PS50879"/>
    </source>
</evidence>
<organism evidence="3 4">
    <name type="scientific">Amphibalanus amphitrite</name>
    <name type="common">Striped barnacle</name>
    <name type="synonym">Balanus amphitrite</name>
    <dbReference type="NCBI Taxonomy" id="1232801"/>
    <lineage>
        <taxon>Eukaryota</taxon>
        <taxon>Metazoa</taxon>
        <taxon>Ecdysozoa</taxon>
        <taxon>Arthropoda</taxon>
        <taxon>Crustacea</taxon>
        <taxon>Multicrustacea</taxon>
        <taxon>Cirripedia</taxon>
        <taxon>Thoracica</taxon>
        <taxon>Thoracicalcarea</taxon>
        <taxon>Balanomorpha</taxon>
        <taxon>Balanoidea</taxon>
        <taxon>Balanidae</taxon>
        <taxon>Amphibalaninae</taxon>
        <taxon>Amphibalanus</taxon>
    </lineage>
</organism>
<accession>A0A6A4WPQ5</accession>
<dbReference type="InterPro" id="IPR052560">
    <property type="entry name" value="RdDP_mobile_element"/>
</dbReference>
<dbReference type="Gene3D" id="3.30.420.10">
    <property type="entry name" value="Ribonuclease H-like superfamily/Ribonuclease H"/>
    <property type="match status" value="1"/>
</dbReference>
<sequence length="741" mass="82166">MVVEVRSETAPPRRVRKTKWAFHKAEWQAFAADCEQSLAELEPDLTTQVLADRFESALQRAAVRHIPRGARADPRPWALDPDLQEAIIERRAARAALRDGDTPSRERWIAAKRRAAELEKKATIAHFKDFVSTTLNRPANVGRVHKTLKKWERCCDDEPRDGQAMLKGDRLIVTDRDKAEAFVQEYARVSKQVGFRAGRSVEDSIGRLVQQVQDGWNRPKSRRADPPEGTTAQKYVLVAYDFARAYDVVDHRLLRLRLLELGLPRCMVQWTWQWLRDRQVAVEVNGVKSGERVFRAGLPQGSVLSPLLFLLWAAPLAHSLKAIQGCTPYMYADDTATLCAGASIETARHRAQQAADTLTRWARTSKMVVSGEKTQVLVLSQWPKDAVDLSIRVAGARVEARETLNLLGVTLDRLLHFGPHCKRMRQRTRPRLQHLRRLTGRDWGLEERQLRIVANGYVRGALEHAAAAWLPAASPSHVEVLEREMREAARVITGCTRSTPTEALMAEAGLAPVTARKTTLAARFLAKARALPEEDPLRRVADATVNPRLKAVTGWRTVGLEAWHMAGVVAPIEPVLPPSVAPWEEAPPVVFDLGIGATPPSGASAETRRQAAALHLASLPQCATWAWTDGSATGGVLDGGAGGYIEWPDGESHELRAPAGKLCSSYRAEMVALRETLNYIGNHTDHEEDPIILCTDSQAALSALRSGPAEQRTQLNRAVWDALALVSDNGERQRRWGFGSA</sequence>
<dbReference type="PROSITE" id="PS50878">
    <property type="entry name" value="RT_POL"/>
    <property type="match status" value="1"/>
</dbReference>
<dbReference type="PANTHER" id="PTHR36688">
    <property type="entry name" value="ENDO/EXONUCLEASE/PHOSPHATASE DOMAIN-CONTAINING PROTEIN"/>
    <property type="match status" value="1"/>
</dbReference>
<dbReference type="SUPFAM" id="SSF56672">
    <property type="entry name" value="DNA/RNA polymerases"/>
    <property type="match status" value="1"/>
</dbReference>
<feature type="domain" description="RNase H type-1" evidence="2">
    <location>
        <begin position="620"/>
        <end position="741"/>
    </location>
</feature>
<dbReference type="PROSITE" id="PS50879">
    <property type="entry name" value="RNASE_H_1"/>
    <property type="match status" value="1"/>
</dbReference>
<dbReference type="InterPro" id="IPR000477">
    <property type="entry name" value="RT_dom"/>
</dbReference>
<dbReference type="OrthoDB" id="6369833at2759"/>
<keyword evidence="4" id="KW-1185">Reference proteome</keyword>
<reference evidence="3 4" key="1">
    <citation type="submission" date="2019-07" db="EMBL/GenBank/DDBJ databases">
        <title>Draft genome assembly of a fouling barnacle, Amphibalanus amphitrite (Darwin, 1854): The first reference genome for Thecostraca.</title>
        <authorList>
            <person name="Kim W."/>
        </authorList>
    </citation>
    <scope>NUCLEOTIDE SEQUENCE [LARGE SCALE GENOMIC DNA]</scope>
    <source>
        <strain evidence="3">SNU_AA5</strain>
        <tissue evidence="3">Soma without cirri and trophi</tissue>
    </source>
</reference>
<dbReference type="Proteomes" id="UP000440578">
    <property type="component" value="Unassembled WGS sequence"/>
</dbReference>
<dbReference type="GO" id="GO:0003676">
    <property type="term" value="F:nucleic acid binding"/>
    <property type="evidence" value="ECO:0007669"/>
    <property type="project" value="InterPro"/>
</dbReference>
<proteinExistence type="predicted"/>
<dbReference type="PANTHER" id="PTHR36688:SF1">
    <property type="entry name" value="ENDONUCLEASE_EXONUCLEASE_PHOSPHATASE DOMAIN-CONTAINING PROTEIN"/>
    <property type="match status" value="1"/>
</dbReference>
<name>A0A6A4WPQ5_AMPAM</name>
<evidence type="ECO:0000259" key="1">
    <source>
        <dbReference type="PROSITE" id="PS50878"/>
    </source>
</evidence>